<dbReference type="InterPro" id="IPR004669">
    <property type="entry name" value="C4_dicarb_anaerob_car"/>
</dbReference>
<protein>
    <submittedName>
        <fullName evidence="9">C4-dicarboxylate ABC transporter</fullName>
    </submittedName>
</protein>
<evidence type="ECO:0000256" key="5">
    <source>
        <dbReference type="ARBA" id="ARBA00022692"/>
    </source>
</evidence>
<comment type="caution">
    <text evidence="9">The sequence shown here is derived from an EMBL/GenBank/DDBJ whole genome shotgun (WGS) entry which is preliminary data.</text>
</comment>
<keyword evidence="7 8" id="KW-0472">Membrane</keyword>
<feature type="transmembrane region" description="Helical" evidence="8">
    <location>
        <begin position="244"/>
        <end position="264"/>
    </location>
</feature>
<gene>
    <name evidence="9" type="ORF">CJP16_16565</name>
</gene>
<evidence type="ECO:0000256" key="6">
    <source>
        <dbReference type="ARBA" id="ARBA00022989"/>
    </source>
</evidence>
<feature type="transmembrane region" description="Helical" evidence="8">
    <location>
        <begin position="300"/>
        <end position="325"/>
    </location>
</feature>
<feature type="transmembrane region" description="Helical" evidence="8">
    <location>
        <begin position="350"/>
        <end position="377"/>
    </location>
</feature>
<accession>A0A2N3ISH7</accession>
<dbReference type="Pfam" id="PF03606">
    <property type="entry name" value="DcuC"/>
    <property type="match status" value="1"/>
</dbReference>
<keyword evidence="4" id="KW-1003">Cell membrane</keyword>
<evidence type="ECO:0000256" key="4">
    <source>
        <dbReference type="ARBA" id="ARBA00022475"/>
    </source>
</evidence>
<evidence type="ECO:0000256" key="3">
    <source>
        <dbReference type="ARBA" id="ARBA00022448"/>
    </source>
</evidence>
<keyword evidence="5 8" id="KW-0812">Transmembrane</keyword>
<keyword evidence="10" id="KW-1185">Reference proteome</keyword>
<sequence length="453" mass="48117">MLEIIVSTLILVICGYLIAKNYDAKIVLFGAGLLLMFAAVGLGHPLLPAAQSSGLSWLDPFVQIKQIFISQMGNVGLTIMVLFGFSSYMSHIGANDVTVMLLTRPLSRIRSPYLLVPVIFLLGNLLSLVVPSAASLAVLLMATLYPVLKASNMSSLTAGAVIATTATIMPSPLGADNVLAAQKLGIPLVEYIVSYHAPISLPTLALMAVVHYFWQKAMDKRQQARGGLEEKDESLALPTGLPPAYYGLFPVLPLVLVLLFGILFTHISLGLVEITFVCLLLTIGVELLRKGNIKETSKEFAIFFSGMGTGLAQVVSLIVAASMLVEGLKAIGIIDTLVDSVKHIDGVGSILMFFFSGTAALIGFISGSGLAVFYSFINIIPEITEKVGVNSVSVALPMQLTANLIRSMSPVAAVIIVIASITGSNPIEIIKRTSVPIISGIICCMTLSYLLFS</sequence>
<dbReference type="AlphaFoldDB" id="A0A2N3ISH7"/>
<reference evidence="9 10" key="1">
    <citation type="journal article" date="2017" name="Front. Microbiol.">
        <title>Strong Genomic and Phenotypic Heterogeneity in the Aeromonas sobria Species Complex.</title>
        <authorList>
            <person name="Gauthier J."/>
            <person name="Vincent A.T."/>
            <person name="Charette S.J."/>
            <person name="Derome N."/>
        </authorList>
    </citation>
    <scope>NUCLEOTIDE SEQUENCE [LARGE SCALE GENOMIC DNA]</scope>
    <source>
        <strain evidence="9 10">TM18</strain>
    </source>
</reference>
<keyword evidence="3" id="KW-0813">Transport</keyword>
<dbReference type="GO" id="GO:0015556">
    <property type="term" value="F:C4-dicarboxylate transmembrane transporter activity"/>
    <property type="evidence" value="ECO:0007669"/>
    <property type="project" value="InterPro"/>
</dbReference>
<name>A0A2N3ISH7_AERSO</name>
<evidence type="ECO:0000313" key="10">
    <source>
        <dbReference type="Proteomes" id="UP000233467"/>
    </source>
</evidence>
<dbReference type="EMBL" id="NQMM01000047">
    <property type="protein sequence ID" value="PKQ74691.1"/>
    <property type="molecule type" value="Genomic_DNA"/>
</dbReference>
<feature type="transmembrane region" description="Helical" evidence="8">
    <location>
        <begin position="408"/>
        <end position="427"/>
    </location>
</feature>
<evidence type="ECO:0000256" key="2">
    <source>
        <dbReference type="ARBA" id="ARBA00005275"/>
    </source>
</evidence>
<dbReference type="Proteomes" id="UP000233467">
    <property type="component" value="Unassembled WGS sequence"/>
</dbReference>
<evidence type="ECO:0000313" key="9">
    <source>
        <dbReference type="EMBL" id="PKQ74691.1"/>
    </source>
</evidence>
<evidence type="ECO:0000256" key="1">
    <source>
        <dbReference type="ARBA" id="ARBA00004651"/>
    </source>
</evidence>
<dbReference type="PANTHER" id="PTHR42002:SF2">
    <property type="entry name" value="ANAEROBIC C4-DICARBOXYLATE TRANSPORTER DCUC-RELATED"/>
    <property type="match status" value="1"/>
</dbReference>
<evidence type="ECO:0000256" key="8">
    <source>
        <dbReference type="SAM" id="Phobius"/>
    </source>
</evidence>
<keyword evidence="6 8" id="KW-1133">Transmembrane helix</keyword>
<dbReference type="InterPro" id="IPR018385">
    <property type="entry name" value="C4_dicarb_anaerob_car-like"/>
</dbReference>
<organism evidence="9 10">
    <name type="scientific">Aeromonas sobria</name>
    <dbReference type="NCBI Taxonomy" id="646"/>
    <lineage>
        <taxon>Bacteria</taxon>
        <taxon>Pseudomonadati</taxon>
        <taxon>Pseudomonadota</taxon>
        <taxon>Gammaproteobacteria</taxon>
        <taxon>Aeromonadales</taxon>
        <taxon>Aeromonadaceae</taxon>
        <taxon>Aeromonas</taxon>
    </lineage>
</organism>
<comment type="similarity">
    <text evidence="2">Belongs to the DcuC/DcuD transporter (TC 2.A.61) family.</text>
</comment>
<feature type="transmembrane region" description="Helical" evidence="8">
    <location>
        <begin position="68"/>
        <end position="94"/>
    </location>
</feature>
<comment type="subcellular location">
    <subcellularLocation>
        <location evidence="1">Cell membrane</location>
        <topology evidence="1">Multi-pass membrane protein</topology>
    </subcellularLocation>
</comment>
<evidence type="ECO:0000256" key="7">
    <source>
        <dbReference type="ARBA" id="ARBA00023136"/>
    </source>
</evidence>
<feature type="transmembrane region" description="Helical" evidence="8">
    <location>
        <begin position="433"/>
        <end position="452"/>
    </location>
</feature>
<feature type="transmembrane region" description="Helical" evidence="8">
    <location>
        <begin position="114"/>
        <end position="144"/>
    </location>
</feature>
<dbReference type="PANTHER" id="PTHR42002">
    <property type="entry name" value="ANAEROBIC C4-DICARBOXYLATE TRANSPORTER DCUC-RELATED"/>
    <property type="match status" value="1"/>
</dbReference>
<dbReference type="NCBIfam" id="NF037994">
    <property type="entry name" value="DcuC_1"/>
    <property type="match status" value="1"/>
</dbReference>
<proteinExistence type="inferred from homology"/>
<feature type="transmembrane region" description="Helical" evidence="8">
    <location>
        <begin position="195"/>
        <end position="214"/>
    </location>
</feature>
<dbReference type="NCBIfam" id="TIGR00771">
    <property type="entry name" value="DcuC"/>
    <property type="match status" value="1"/>
</dbReference>
<feature type="transmembrane region" description="Helical" evidence="8">
    <location>
        <begin position="29"/>
        <end position="47"/>
    </location>
</feature>
<dbReference type="GO" id="GO:0005886">
    <property type="term" value="C:plasma membrane"/>
    <property type="evidence" value="ECO:0007669"/>
    <property type="project" value="UniProtKB-SubCell"/>
</dbReference>
<feature type="transmembrane region" description="Helical" evidence="8">
    <location>
        <begin position="270"/>
        <end position="288"/>
    </location>
</feature>
<dbReference type="RefSeq" id="WP_101325547.1">
    <property type="nucleotide sequence ID" value="NZ_NQMM01000047.1"/>
</dbReference>